<dbReference type="Gene3D" id="1.10.3210.10">
    <property type="entry name" value="Hypothetical protein af1432"/>
    <property type="match status" value="1"/>
</dbReference>
<comment type="caution">
    <text evidence="1">The sequence shown here is derived from an EMBL/GenBank/DDBJ whole genome shotgun (WGS) entry which is preliminary data.</text>
</comment>
<evidence type="ECO:0000313" key="2">
    <source>
        <dbReference type="Proteomes" id="UP000248132"/>
    </source>
</evidence>
<reference evidence="1 2" key="1">
    <citation type="submission" date="2018-06" db="EMBL/GenBank/DDBJ databases">
        <title>Genomic Encyclopedia of Type Strains, Phase I: the one thousand microbial genomes (KMG-I) project.</title>
        <authorList>
            <person name="Kyrpides N."/>
        </authorList>
    </citation>
    <scope>NUCLEOTIDE SEQUENCE [LARGE SCALE GENOMIC DNA]</scope>
    <source>
        <strain evidence="1 2">DSM 19573</strain>
    </source>
</reference>
<dbReference type="Proteomes" id="UP000248132">
    <property type="component" value="Unassembled WGS sequence"/>
</dbReference>
<keyword evidence="2" id="KW-1185">Reference proteome</keyword>
<name>A0A318XK32_9FIRM</name>
<sequence length="170" mass="19914">MIGWIKLRRSLKADSSSYDEYKSCIGSLIQDDSIFLMDNYTHHSNVTCLEHSIYVSYLSYLACRRLGLDYCSAARGGLLHDFFLYDWHITKQEKGLHGFTHPYTALKNANEKFILNDLERDIIVKHMWPLTIWLPKYKEALVVAFIDKYCAIMEIFNIGRRTVLLRLLVK</sequence>
<dbReference type="SUPFAM" id="SSF109604">
    <property type="entry name" value="HD-domain/PDEase-like"/>
    <property type="match status" value="1"/>
</dbReference>
<dbReference type="EMBL" id="QKMR01000015">
    <property type="protein sequence ID" value="PYG86896.1"/>
    <property type="molecule type" value="Genomic_DNA"/>
</dbReference>
<evidence type="ECO:0008006" key="3">
    <source>
        <dbReference type="Google" id="ProtNLM"/>
    </source>
</evidence>
<gene>
    <name evidence="1" type="ORF">LY28_02516</name>
</gene>
<organism evidence="1 2">
    <name type="scientific">Ruminiclostridium sufflavum DSM 19573</name>
    <dbReference type="NCBI Taxonomy" id="1121337"/>
    <lineage>
        <taxon>Bacteria</taxon>
        <taxon>Bacillati</taxon>
        <taxon>Bacillota</taxon>
        <taxon>Clostridia</taxon>
        <taxon>Eubacteriales</taxon>
        <taxon>Oscillospiraceae</taxon>
        <taxon>Ruminiclostridium</taxon>
    </lineage>
</organism>
<protein>
    <recommendedName>
        <fullName evidence="3">HD domain-containing protein</fullName>
    </recommendedName>
</protein>
<dbReference type="RefSeq" id="WP_110462533.1">
    <property type="nucleotide sequence ID" value="NZ_QKMR01000015.1"/>
</dbReference>
<dbReference type="AlphaFoldDB" id="A0A318XK32"/>
<dbReference type="OrthoDB" id="360187at2"/>
<evidence type="ECO:0000313" key="1">
    <source>
        <dbReference type="EMBL" id="PYG86896.1"/>
    </source>
</evidence>
<proteinExistence type="predicted"/>
<accession>A0A318XK32</accession>